<evidence type="ECO:0000256" key="4">
    <source>
        <dbReference type="ARBA" id="ARBA00017575"/>
    </source>
</evidence>
<evidence type="ECO:0000256" key="8">
    <source>
        <dbReference type="ARBA" id="ARBA00022679"/>
    </source>
</evidence>
<reference evidence="26" key="1">
    <citation type="submission" date="2016-10" db="EMBL/GenBank/DDBJ databases">
        <authorList>
            <person name="Varghese N."/>
            <person name="Submissions S."/>
        </authorList>
    </citation>
    <scope>NUCLEOTIDE SEQUENCE [LARGE SCALE GENOMIC DNA]</scope>
    <source>
        <strain evidence="26">DSM 26471</strain>
    </source>
</reference>
<keyword evidence="13 22" id="KW-0067">ATP-binding</keyword>
<dbReference type="GO" id="GO:0005524">
    <property type="term" value="F:ATP binding"/>
    <property type="evidence" value="ECO:0007669"/>
    <property type="project" value="UniProtKB-KW"/>
</dbReference>
<dbReference type="GO" id="GO:0046872">
    <property type="term" value="F:metal ion binding"/>
    <property type="evidence" value="ECO:0007669"/>
    <property type="project" value="UniProtKB-KW"/>
</dbReference>
<evidence type="ECO:0000256" key="1">
    <source>
        <dbReference type="ARBA" id="ARBA00004429"/>
    </source>
</evidence>
<feature type="binding site" evidence="23">
    <location>
        <position position="34"/>
    </location>
    <ligand>
        <name>a divalent metal cation</name>
        <dbReference type="ChEBI" id="CHEBI:60240"/>
    </ligand>
</feature>
<keyword evidence="17 24" id="KW-0472">Membrane</keyword>
<evidence type="ECO:0000256" key="13">
    <source>
        <dbReference type="ARBA" id="ARBA00022840"/>
    </source>
</evidence>
<evidence type="ECO:0000256" key="22">
    <source>
        <dbReference type="PIRSR" id="PIRSR600829-3"/>
    </source>
</evidence>
<feature type="transmembrane region" description="Helical" evidence="24">
    <location>
        <begin position="62"/>
        <end position="81"/>
    </location>
</feature>
<evidence type="ECO:0000256" key="10">
    <source>
        <dbReference type="ARBA" id="ARBA00022723"/>
    </source>
</evidence>
<evidence type="ECO:0000256" key="18">
    <source>
        <dbReference type="ARBA" id="ARBA00023209"/>
    </source>
</evidence>
<feature type="transmembrane region" description="Helical" evidence="24">
    <location>
        <begin position="102"/>
        <end position="123"/>
    </location>
</feature>
<evidence type="ECO:0000256" key="17">
    <source>
        <dbReference type="ARBA" id="ARBA00023136"/>
    </source>
</evidence>
<keyword evidence="14 23" id="KW-0460">Magnesium</keyword>
<keyword evidence="6" id="KW-0444">Lipid biosynthesis</keyword>
<evidence type="ECO:0000256" key="11">
    <source>
        <dbReference type="ARBA" id="ARBA00022741"/>
    </source>
</evidence>
<evidence type="ECO:0000256" key="7">
    <source>
        <dbReference type="ARBA" id="ARBA00022519"/>
    </source>
</evidence>
<keyword evidence="7 24" id="KW-0997">Cell inner membrane</keyword>
<name>A0A1I3VGK0_9RHOB</name>
<comment type="caution">
    <text evidence="24">Lacks conserved residue(s) required for the propagation of feature annotation.</text>
</comment>
<dbReference type="AlphaFoldDB" id="A0A1I3VGK0"/>
<dbReference type="PANTHER" id="PTHR34299">
    <property type="entry name" value="DIACYLGLYCEROL KINASE"/>
    <property type="match status" value="1"/>
</dbReference>
<keyword evidence="15 24" id="KW-1133">Transmembrane helix</keyword>
<feature type="binding site" evidence="21">
    <location>
        <position position="75"/>
    </location>
    <ligand>
        <name>substrate</name>
    </ligand>
</feature>
<gene>
    <name evidence="25" type="ORF">SAMN04487991_3362</name>
</gene>
<dbReference type="RefSeq" id="WP_090061862.1">
    <property type="nucleotide sequence ID" value="NZ_FORH01000007.1"/>
</dbReference>
<keyword evidence="11 22" id="KW-0547">Nucleotide-binding</keyword>
<dbReference type="Proteomes" id="UP000199630">
    <property type="component" value="Unassembled WGS sequence"/>
</dbReference>
<feature type="binding site" evidence="22">
    <location>
        <begin position="100"/>
        <end position="101"/>
    </location>
    <ligand>
        <name>ATP</name>
        <dbReference type="ChEBI" id="CHEBI:30616"/>
    </ligand>
</feature>
<dbReference type="InterPro" id="IPR033718">
    <property type="entry name" value="DAGK_prok"/>
</dbReference>
<dbReference type="InterPro" id="IPR000829">
    <property type="entry name" value="DAGK"/>
</dbReference>
<evidence type="ECO:0000256" key="23">
    <source>
        <dbReference type="PIRSR" id="PIRSR600829-4"/>
    </source>
</evidence>
<keyword evidence="26" id="KW-1185">Reference proteome</keyword>
<evidence type="ECO:0000256" key="15">
    <source>
        <dbReference type="ARBA" id="ARBA00022989"/>
    </source>
</evidence>
<comment type="function">
    <text evidence="24">Catalyzes the ATP-dependent phosphorylation of sn-l,2-diacylglycerol (DAG) to phosphatidic acid. Involved in the recycling of diacylglycerol produced as a by-product during membrane-derived oligosaccharide (MDO) biosynthesis.</text>
</comment>
<dbReference type="InterPro" id="IPR036945">
    <property type="entry name" value="DAGK_sf"/>
</dbReference>
<feature type="binding site" evidence="22">
    <location>
        <position position="34"/>
    </location>
    <ligand>
        <name>ATP</name>
        <dbReference type="ChEBI" id="CHEBI:30616"/>
    </ligand>
</feature>
<keyword evidence="12 24" id="KW-0418">Kinase</keyword>
<dbReference type="EC" id="2.7.1.107" evidence="3 24"/>
<keyword evidence="10 23" id="KW-0479">Metal-binding</keyword>
<comment type="cofactor">
    <cofactor evidence="23">
        <name>Mg(2+)</name>
        <dbReference type="ChEBI" id="CHEBI:18420"/>
    </cofactor>
    <text evidence="23">Mn(2+), Zn(2+), Cd(2+) and Co(2+) support activity to lesser extents.</text>
</comment>
<evidence type="ECO:0000256" key="24">
    <source>
        <dbReference type="RuleBase" id="RU363065"/>
    </source>
</evidence>
<evidence type="ECO:0000256" key="16">
    <source>
        <dbReference type="ARBA" id="ARBA00023098"/>
    </source>
</evidence>
<sequence length="124" mass="13401">MTDKLIDKLTYTGKRLVKRTDWSLQGLKYAWRSEHSFRTWVWANLVSAGLVLVLDLSPGERGLILALGLLILAAELLNTAIEDAVDYISDKDHPLAKSAKDAGSAAVTVTAIAAGVAWLVILIG</sequence>
<evidence type="ECO:0000256" key="21">
    <source>
        <dbReference type="PIRSR" id="PIRSR600829-2"/>
    </source>
</evidence>
<accession>A0A1I3VGK0</accession>
<organism evidence="25 26">
    <name type="scientific">Celeribacter neptunius</name>
    <dbReference type="NCBI Taxonomy" id="588602"/>
    <lineage>
        <taxon>Bacteria</taxon>
        <taxon>Pseudomonadati</taxon>
        <taxon>Pseudomonadota</taxon>
        <taxon>Alphaproteobacteria</taxon>
        <taxon>Rhodobacterales</taxon>
        <taxon>Roseobacteraceae</taxon>
        <taxon>Celeribacter</taxon>
    </lineage>
</organism>
<dbReference type="GO" id="GO:0006654">
    <property type="term" value="P:phosphatidic acid biosynthetic process"/>
    <property type="evidence" value="ECO:0007669"/>
    <property type="project" value="InterPro"/>
</dbReference>
<evidence type="ECO:0000256" key="9">
    <source>
        <dbReference type="ARBA" id="ARBA00022692"/>
    </source>
</evidence>
<dbReference type="CDD" id="cd14264">
    <property type="entry name" value="DAGK_IM"/>
    <property type="match status" value="1"/>
</dbReference>
<dbReference type="PANTHER" id="PTHR34299:SF1">
    <property type="entry name" value="DIACYLGLYCEROL KINASE"/>
    <property type="match status" value="1"/>
</dbReference>
<feature type="binding site" evidence="21">
    <location>
        <position position="61"/>
    </location>
    <ligand>
        <name>substrate</name>
    </ligand>
</feature>
<comment type="catalytic activity">
    <reaction evidence="24">
        <text>a 1,2-diacyl-sn-glycerol + ATP = a 1,2-diacyl-sn-glycero-3-phosphate + ADP + H(+)</text>
        <dbReference type="Rhea" id="RHEA:10272"/>
        <dbReference type="ChEBI" id="CHEBI:15378"/>
        <dbReference type="ChEBI" id="CHEBI:17815"/>
        <dbReference type="ChEBI" id="CHEBI:30616"/>
        <dbReference type="ChEBI" id="CHEBI:58608"/>
        <dbReference type="ChEBI" id="CHEBI:456216"/>
        <dbReference type="EC" id="2.7.1.107"/>
    </reaction>
</comment>
<feature type="binding site" evidence="22">
    <location>
        <position position="82"/>
    </location>
    <ligand>
        <name>ATP</name>
        <dbReference type="ChEBI" id="CHEBI:30616"/>
    </ligand>
</feature>
<evidence type="ECO:0000256" key="3">
    <source>
        <dbReference type="ARBA" id="ARBA00012133"/>
    </source>
</evidence>
<evidence type="ECO:0000256" key="20">
    <source>
        <dbReference type="PIRSR" id="PIRSR600829-1"/>
    </source>
</evidence>
<keyword evidence="16 24" id="KW-0443">Lipid metabolism</keyword>
<proteinExistence type="inferred from homology"/>
<keyword evidence="5" id="KW-1003">Cell membrane</keyword>
<dbReference type="OrthoDB" id="7871148at2"/>
<evidence type="ECO:0000256" key="6">
    <source>
        <dbReference type="ARBA" id="ARBA00022516"/>
    </source>
</evidence>
<feature type="binding site" evidence="23">
    <location>
        <position position="82"/>
    </location>
    <ligand>
        <name>a divalent metal cation</name>
        <dbReference type="ChEBI" id="CHEBI:60240"/>
    </ligand>
</feature>
<dbReference type="GO" id="GO:0005886">
    <property type="term" value="C:plasma membrane"/>
    <property type="evidence" value="ECO:0007669"/>
    <property type="project" value="UniProtKB-SubCell"/>
</dbReference>
<feature type="binding site" evidence="22">
    <location>
        <position position="15"/>
    </location>
    <ligand>
        <name>ATP</name>
        <dbReference type="ChEBI" id="CHEBI:30616"/>
    </ligand>
</feature>
<feature type="binding site" evidence="21">
    <location>
        <position position="104"/>
    </location>
    <ligand>
        <name>substrate</name>
    </ligand>
</feature>
<feature type="active site" description="Proton acceptor" evidence="20">
    <location>
        <position position="75"/>
    </location>
</feature>
<evidence type="ECO:0000256" key="14">
    <source>
        <dbReference type="ARBA" id="ARBA00022842"/>
    </source>
</evidence>
<protein>
    <recommendedName>
        <fullName evidence="4 24">Diacylglycerol kinase</fullName>
        <ecNumber evidence="3 24">2.7.1.107</ecNumber>
    </recommendedName>
</protein>
<evidence type="ECO:0000313" key="25">
    <source>
        <dbReference type="EMBL" id="SFJ94405.1"/>
    </source>
</evidence>
<keyword evidence="19 24" id="KW-1208">Phospholipid metabolism</keyword>
<evidence type="ECO:0000256" key="12">
    <source>
        <dbReference type="ARBA" id="ARBA00022777"/>
    </source>
</evidence>
<dbReference type="PROSITE" id="PS01069">
    <property type="entry name" value="DAGK_PROKAR"/>
    <property type="match status" value="1"/>
</dbReference>
<evidence type="ECO:0000313" key="26">
    <source>
        <dbReference type="Proteomes" id="UP000199630"/>
    </source>
</evidence>
<dbReference type="Pfam" id="PF01219">
    <property type="entry name" value="DAGK_prokar"/>
    <property type="match status" value="1"/>
</dbReference>
<dbReference type="Gene3D" id="1.10.287.3610">
    <property type="match status" value="1"/>
</dbReference>
<keyword evidence="8 24" id="KW-0808">Transferase</keyword>
<keyword evidence="18" id="KW-0594">Phospholipid biosynthesis</keyword>
<dbReference type="GO" id="GO:0004143">
    <property type="term" value="F:ATP-dependent diacylglycerol kinase activity"/>
    <property type="evidence" value="ECO:0007669"/>
    <property type="project" value="UniProtKB-EC"/>
</dbReference>
<comment type="similarity">
    <text evidence="2 24">Belongs to the bacterial diacylglycerol kinase family.</text>
</comment>
<dbReference type="STRING" id="588602.SAMN04487991_3362"/>
<comment type="subcellular location">
    <subcellularLocation>
        <location evidence="1 24">Cell inner membrane</location>
        <topology evidence="1 24">Multi-pass membrane protein</topology>
    </subcellularLocation>
</comment>
<feature type="binding site" evidence="21">
    <location>
        <position position="15"/>
    </location>
    <ligand>
        <name>substrate</name>
    </ligand>
</feature>
<evidence type="ECO:0000256" key="2">
    <source>
        <dbReference type="ARBA" id="ARBA00005967"/>
    </source>
</evidence>
<evidence type="ECO:0000256" key="19">
    <source>
        <dbReference type="ARBA" id="ARBA00023264"/>
    </source>
</evidence>
<evidence type="ECO:0000256" key="5">
    <source>
        <dbReference type="ARBA" id="ARBA00022475"/>
    </source>
</evidence>
<keyword evidence="9 24" id="KW-0812">Transmembrane</keyword>
<dbReference type="EMBL" id="FORH01000007">
    <property type="protein sequence ID" value="SFJ94405.1"/>
    <property type="molecule type" value="Genomic_DNA"/>
</dbReference>